<keyword evidence="4 5" id="KW-0472">Membrane</keyword>
<evidence type="ECO:0000313" key="6">
    <source>
        <dbReference type="EMBL" id="TDW66648.1"/>
    </source>
</evidence>
<evidence type="ECO:0000256" key="2">
    <source>
        <dbReference type="ARBA" id="ARBA00022692"/>
    </source>
</evidence>
<comment type="subcellular location">
    <subcellularLocation>
        <location evidence="1">Membrane</location>
        <topology evidence="1">Multi-pass membrane protein</topology>
    </subcellularLocation>
</comment>
<dbReference type="OrthoDB" id="941586at2"/>
<feature type="transmembrane region" description="Helical" evidence="5">
    <location>
        <begin position="67"/>
        <end position="86"/>
    </location>
</feature>
<keyword evidence="7" id="KW-1185">Reference proteome</keyword>
<accession>A0A4R8BXT0</accession>
<name>A0A4R8BXT0_9ACTN</name>
<dbReference type="InterPro" id="IPR052527">
    <property type="entry name" value="Metal_cation-efflux_comp"/>
</dbReference>
<dbReference type="GO" id="GO:0016020">
    <property type="term" value="C:membrane"/>
    <property type="evidence" value="ECO:0007669"/>
    <property type="project" value="UniProtKB-SubCell"/>
</dbReference>
<dbReference type="PANTHER" id="PTHR43847">
    <property type="entry name" value="BLL3993 PROTEIN"/>
    <property type="match status" value="1"/>
</dbReference>
<comment type="caution">
    <text evidence="6">The sequence shown here is derived from an EMBL/GenBank/DDBJ whole genome shotgun (WGS) entry which is preliminary data.</text>
</comment>
<evidence type="ECO:0000256" key="4">
    <source>
        <dbReference type="ARBA" id="ARBA00023136"/>
    </source>
</evidence>
<feature type="transmembrane region" description="Helical" evidence="5">
    <location>
        <begin position="148"/>
        <end position="173"/>
    </location>
</feature>
<sequence>MANRPMDIGRLVMVPGAVLMLSADAVILTRSADVLPWIGNALVAVFYALIIWAYVRRGPAKATTTSHTAQVAAVVATLLPFAFPLLTGDRSGTGRQVATDVLLVASTAWSVWSLRSLGKNLSVIAQARDVVDDGPYRWIRHPLYTGEIVSSLGLAVAAGTAGAAGAWILLVSLQLYRAHHEERILLMTLPTYAAYRARTGAVLPWVSRGRSGGGVLPGRPVTGLQTASRRRVGR</sequence>
<evidence type="ECO:0000313" key="7">
    <source>
        <dbReference type="Proteomes" id="UP000295146"/>
    </source>
</evidence>
<dbReference type="PANTHER" id="PTHR43847:SF1">
    <property type="entry name" value="BLL3993 PROTEIN"/>
    <property type="match status" value="1"/>
</dbReference>
<feature type="transmembrane region" description="Helical" evidence="5">
    <location>
        <begin position="35"/>
        <end position="55"/>
    </location>
</feature>
<proteinExistence type="predicted"/>
<dbReference type="InterPro" id="IPR007269">
    <property type="entry name" value="ICMT_MeTrfase"/>
</dbReference>
<protein>
    <submittedName>
        <fullName evidence="6">Protein-S-isoprenylcysteine O-methyltransferase Ste14</fullName>
    </submittedName>
</protein>
<dbReference type="RefSeq" id="WP_134108746.1">
    <property type="nucleotide sequence ID" value="NZ_SODP01000003.1"/>
</dbReference>
<dbReference type="Pfam" id="PF04140">
    <property type="entry name" value="ICMT"/>
    <property type="match status" value="1"/>
</dbReference>
<organism evidence="6 7">
    <name type="scientific">Kribbella pratensis</name>
    <dbReference type="NCBI Taxonomy" id="2512112"/>
    <lineage>
        <taxon>Bacteria</taxon>
        <taxon>Bacillati</taxon>
        <taxon>Actinomycetota</taxon>
        <taxon>Actinomycetes</taxon>
        <taxon>Propionibacteriales</taxon>
        <taxon>Kribbellaceae</taxon>
        <taxon>Kribbella</taxon>
    </lineage>
</organism>
<evidence type="ECO:0000256" key="3">
    <source>
        <dbReference type="ARBA" id="ARBA00022989"/>
    </source>
</evidence>
<keyword evidence="3 5" id="KW-1133">Transmembrane helix</keyword>
<keyword evidence="2 5" id="KW-0812">Transmembrane</keyword>
<dbReference type="EMBL" id="SODP01000003">
    <property type="protein sequence ID" value="TDW66648.1"/>
    <property type="molecule type" value="Genomic_DNA"/>
</dbReference>
<dbReference type="Proteomes" id="UP000295146">
    <property type="component" value="Unassembled WGS sequence"/>
</dbReference>
<evidence type="ECO:0000256" key="1">
    <source>
        <dbReference type="ARBA" id="ARBA00004141"/>
    </source>
</evidence>
<evidence type="ECO:0000256" key="5">
    <source>
        <dbReference type="SAM" id="Phobius"/>
    </source>
</evidence>
<dbReference type="Gene3D" id="1.20.120.1630">
    <property type="match status" value="1"/>
</dbReference>
<gene>
    <name evidence="6" type="ORF">EV653_6679</name>
</gene>
<reference evidence="6 7" key="1">
    <citation type="submission" date="2019-03" db="EMBL/GenBank/DDBJ databases">
        <title>Genomic Encyclopedia of Type Strains, Phase III (KMG-III): the genomes of soil and plant-associated and newly described type strains.</title>
        <authorList>
            <person name="Whitman W."/>
        </authorList>
    </citation>
    <scope>NUCLEOTIDE SEQUENCE [LARGE SCALE GENOMIC DNA]</scope>
    <source>
        <strain evidence="6 7">VKM Ac-2573</strain>
    </source>
</reference>
<dbReference type="GO" id="GO:0004671">
    <property type="term" value="F:protein C-terminal S-isoprenylcysteine carboxyl O-methyltransferase activity"/>
    <property type="evidence" value="ECO:0007669"/>
    <property type="project" value="InterPro"/>
</dbReference>
<dbReference type="AlphaFoldDB" id="A0A4R8BXT0"/>